<dbReference type="SUPFAM" id="SSF56634">
    <property type="entry name" value="Heme-dependent catalase-like"/>
    <property type="match status" value="1"/>
</dbReference>
<proteinExistence type="predicted"/>
<protein>
    <recommendedName>
        <fullName evidence="3">Phosphodiesterase</fullName>
    </recommendedName>
</protein>
<organism evidence="1 2">
    <name type="scientific">Nocardioides daedukensis</name>
    <dbReference type="NCBI Taxonomy" id="634462"/>
    <lineage>
        <taxon>Bacteria</taxon>
        <taxon>Bacillati</taxon>
        <taxon>Actinomycetota</taxon>
        <taxon>Actinomycetes</taxon>
        <taxon>Propionibacteriales</taxon>
        <taxon>Nocardioidaceae</taxon>
        <taxon>Nocardioides</taxon>
    </lineage>
</organism>
<comment type="caution">
    <text evidence="1">The sequence shown here is derived from an EMBL/GenBank/DDBJ whole genome shotgun (WGS) entry which is preliminary data.</text>
</comment>
<reference evidence="1 2" key="1">
    <citation type="submission" date="2020-07" db="EMBL/GenBank/DDBJ databases">
        <title>Sequencing the genomes of 1000 actinobacteria strains.</title>
        <authorList>
            <person name="Klenk H.-P."/>
        </authorList>
    </citation>
    <scope>NUCLEOTIDE SEQUENCE [LARGE SCALE GENOMIC DNA]</scope>
    <source>
        <strain evidence="1 2">DSM 23819</strain>
    </source>
</reference>
<keyword evidence="2" id="KW-1185">Reference proteome</keyword>
<sequence length="257" mass="27169">MSARDQHAVLHLAGARLVMVTGLAQPGSSRLPALGTIAVGAAARIGGAALAGATSAIAHLRPAAKPLHPRGQVWTAKLTRHGLTEPMGVPWLDESGIDQALVRLSAAVGLPDGWPDFKGIAIRTRVPDGQADLLLATTGAGAMTRFMLAPARSATGHVHTCLLPYRGPDGPVMLAAVPADEGRFTLLCATLTGPWQTFGDLELFEPQPGNPSFDPIEQASLPGLDHYNWVRRLRAPAYRTAREERDAHDLPGEAGYR</sequence>
<dbReference type="EMBL" id="JACCAA010000001">
    <property type="protein sequence ID" value="NYG57168.1"/>
    <property type="molecule type" value="Genomic_DNA"/>
</dbReference>
<evidence type="ECO:0000313" key="1">
    <source>
        <dbReference type="EMBL" id="NYG57168.1"/>
    </source>
</evidence>
<dbReference type="RefSeq" id="WP_179500481.1">
    <property type="nucleotide sequence ID" value="NZ_JACCAA010000001.1"/>
</dbReference>
<dbReference type="GO" id="GO:0020037">
    <property type="term" value="F:heme binding"/>
    <property type="evidence" value="ECO:0007669"/>
    <property type="project" value="InterPro"/>
</dbReference>
<accession>A0A7Y9RYP8</accession>
<dbReference type="InterPro" id="IPR020835">
    <property type="entry name" value="Catalase_sf"/>
</dbReference>
<evidence type="ECO:0008006" key="3">
    <source>
        <dbReference type="Google" id="ProtNLM"/>
    </source>
</evidence>
<name>A0A7Y9RYP8_9ACTN</name>
<evidence type="ECO:0000313" key="2">
    <source>
        <dbReference type="Proteomes" id="UP000540656"/>
    </source>
</evidence>
<gene>
    <name evidence="1" type="ORF">BJ980_000091</name>
</gene>
<dbReference type="Proteomes" id="UP000540656">
    <property type="component" value="Unassembled WGS sequence"/>
</dbReference>
<dbReference type="AlphaFoldDB" id="A0A7Y9RYP8"/>